<dbReference type="InterPro" id="IPR010491">
    <property type="entry name" value="PRP1_N"/>
</dbReference>
<evidence type="ECO:0000256" key="3">
    <source>
        <dbReference type="ARBA" id="ARBA00022737"/>
    </source>
</evidence>
<comment type="caution">
    <text evidence="9">The sequence shown here is derived from an EMBL/GenBank/DDBJ whole genome shotgun (WGS) entry which is preliminary data.</text>
</comment>
<dbReference type="FunFam" id="1.25.40.10:FF:000384">
    <property type="entry name" value="Probable pre-mRNA splicing factor prp1"/>
    <property type="match status" value="1"/>
</dbReference>
<evidence type="ECO:0000313" key="10">
    <source>
        <dbReference type="Proteomes" id="UP000013776"/>
    </source>
</evidence>
<reference evidence="9 10" key="1">
    <citation type="journal article" date="2013" name="MBio">
        <title>Genome sequencing of the plant pathogen Taphrina deformans, the causal agent of peach leaf curl.</title>
        <authorList>
            <person name="Cisse O.H."/>
            <person name="Almeida J.M.G.C.F."/>
            <person name="Fonseca A."/>
            <person name="Kumar A.A."/>
            <person name="Salojaervi J."/>
            <person name="Overmyer K."/>
            <person name="Hauser P.M."/>
            <person name="Pagni M."/>
        </authorList>
    </citation>
    <scope>NUCLEOTIDE SEQUENCE [LARGE SCALE GENOMIC DNA]</scope>
    <source>
        <strain evidence="10">PYCC 5710 / ATCC 11124 / CBS 356.35 / IMI 108563 / JCM 9778 / NBRC 8474</strain>
    </source>
</reference>
<dbReference type="GO" id="GO:0046540">
    <property type="term" value="C:U4/U6 x U5 tri-snRNP complex"/>
    <property type="evidence" value="ECO:0007669"/>
    <property type="project" value="TreeGrafter"/>
</dbReference>
<dbReference type="InterPro" id="IPR003107">
    <property type="entry name" value="HAT"/>
</dbReference>
<evidence type="ECO:0000259" key="7">
    <source>
        <dbReference type="Pfam" id="PF05843"/>
    </source>
</evidence>
<dbReference type="Pfam" id="PF06424">
    <property type="entry name" value="PRP1_N"/>
    <property type="match status" value="1"/>
</dbReference>
<evidence type="ECO:0000256" key="4">
    <source>
        <dbReference type="ARBA" id="ARBA00023187"/>
    </source>
</evidence>
<sequence length="929" mass="103855">MSNKLAFLNQEAPANYVAGLGRGATGFTTRSDIGPAAEGPDEETLQAAIAAQAAARENAETGGDQDVDGQFQDPENETGLFANAPYDREDEEADRTYDLIEDTMMTRRNKRARAEDGDEEEEVRRDKNGTVLPPIRSQFTELKRGLATVTDDEWANLPEVGDLTRKHKRQKQQQKEQRYYAVPDSVIAGAQDSTQYETSIEASGVETGTTTDFVEMGQARDKILGIKLDQASLKAGASSSIDPKGYLTGLESQVVQSSAEIGDVKKARLLLQSVTQTNPKHAPGWIAAARLEEVAGKQVQARQLAAKGCEHCPLNEDIWLESARLNGTDNAKRILAQAVTHLPESVKIWIQAMRLETENVNQRRVMRKALEIIPQSVRLWKEAVNLEEDPKDAKLLLARATELIPLSIELWLALARLETYDNARKVLNKARASIRTSYEIWIAAARLEEQQGNGERVPVVIKRAITELTRYGGMLSREQWLLEAEKNEEDGGILTAQAIVAAVLDMGLDEEDKKDTWMDDAAGAIERSHVETARAIFAFALRVLPTKKSIWRKAAEFEKSLENRANLFEVLDKGVSACPHSEILWLMYAKEKWLSGDLVAARDILASSFEHNPNSEDIWLAAVKLETENGELDNARQYLARARREAGTERIFIRSAVFERQAGRLQEALVLVNEGLAEFSKSEKLWLIKGQLYELLSNTNLGREAYSAAVKLCKTSVPIWVAAARLEEQDDKVIRARALLDRARLANKSNETLWYHSIQLELRTSHVAQAKNLISKALQECPKSGLLWSEQIFQEPKNARIPRATDALHKCETDPHLVSAIGRIFWDQRKYEKAGNWMGKAIKGDIDNGDSWGWYYKFLVETTPLLATDKEKEDRARKIEETLLEAEKADPKHGLLWPAINKADKNIKAPLQARLEQFAGSVKVLGSIA</sequence>
<dbReference type="GO" id="GO:0000244">
    <property type="term" value="P:spliceosomal tri-snRNP complex assembly"/>
    <property type="evidence" value="ECO:0007669"/>
    <property type="project" value="TreeGrafter"/>
</dbReference>
<dbReference type="InterPro" id="IPR008847">
    <property type="entry name" value="Suf"/>
</dbReference>
<protein>
    <submittedName>
        <fullName evidence="9">Uncharacterized protein</fullName>
    </submittedName>
</protein>
<evidence type="ECO:0000256" key="5">
    <source>
        <dbReference type="ARBA" id="ARBA00023242"/>
    </source>
</evidence>
<comment type="subcellular location">
    <subcellularLocation>
        <location evidence="1">Nucleus</location>
    </subcellularLocation>
</comment>
<keyword evidence="2" id="KW-0507">mRNA processing</keyword>
<organism evidence="9 10">
    <name type="scientific">Taphrina deformans (strain PYCC 5710 / ATCC 11124 / CBS 356.35 / IMI 108563 / JCM 9778 / NBRC 8474)</name>
    <name type="common">Peach leaf curl fungus</name>
    <name type="synonym">Lalaria deformans</name>
    <dbReference type="NCBI Taxonomy" id="1097556"/>
    <lineage>
        <taxon>Eukaryota</taxon>
        <taxon>Fungi</taxon>
        <taxon>Dikarya</taxon>
        <taxon>Ascomycota</taxon>
        <taxon>Taphrinomycotina</taxon>
        <taxon>Taphrinomycetes</taxon>
        <taxon>Taphrinales</taxon>
        <taxon>Taphrinaceae</taxon>
        <taxon>Taphrina</taxon>
    </lineage>
</organism>
<keyword evidence="3" id="KW-0677">Repeat</keyword>
<dbReference type="SMART" id="SM00386">
    <property type="entry name" value="HAT"/>
    <property type="match status" value="10"/>
</dbReference>
<dbReference type="SUPFAM" id="SSF48452">
    <property type="entry name" value="TPR-like"/>
    <property type="match status" value="4"/>
</dbReference>
<feature type="domain" description="Suppressor of forked" evidence="7">
    <location>
        <begin position="314"/>
        <end position="455"/>
    </location>
</feature>
<dbReference type="InterPro" id="IPR045075">
    <property type="entry name" value="Syf1-like"/>
</dbReference>
<dbReference type="STRING" id="1097556.R4XHZ4"/>
<evidence type="ECO:0000256" key="6">
    <source>
        <dbReference type="SAM" id="MobiDB-lite"/>
    </source>
</evidence>
<keyword evidence="4" id="KW-0508">mRNA splicing</keyword>
<accession>R4XHZ4</accession>
<feature type="domain" description="PRP1 splicing factor N-terminal" evidence="8">
    <location>
        <begin position="12"/>
        <end position="166"/>
    </location>
</feature>
<dbReference type="Pfam" id="PF05843">
    <property type="entry name" value="Suf"/>
    <property type="match status" value="1"/>
</dbReference>
<dbReference type="eggNOG" id="KOG0495">
    <property type="taxonomic scope" value="Eukaryota"/>
</dbReference>
<keyword evidence="10" id="KW-1185">Reference proteome</keyword>
<evidence type="ECO:0000256" key="2">
    <source>
        <dbReference type="ARBA" id="ARBA00022664"/>
    </source>
</evidence>
<dbReference type="EMBL" id="CAHR02000205">
    <property type="protein sequence ID" value="CCG84124.1"/>
    <property type="molecule type" value="Genomic_DNA"/>
</dbReference>
<name>R4XHZ4_TAPDE</name>
<dbReference type="GO" id="GO:0071013">
    <property type="term" value="C:catalytic step 2 spliceosome"/>
    <property type="evidence" value="ECO:0007669"/>
    <property type="project" value="TreeGrafter"/>
</dbReference>
<dbReference type="InterPro" id="IPR011990">
    <property type="entry name" value="TPR-like_helical_dom_sf"/>
</dbReference>
<dbReference type="Gene3D" id="1.25.40.10">
    <property type="entry name" value="Tetratricopeptide repeat domain"/>
    <property type="match status" value="3"/>
</dbReference>
<gene>
    <name evidence="9" type="ORF">TAPDE_004514</name>
</gene>
<feature type="region of interest" description="Disordered" evidence="6">
    <location>
        <begin position="51"/>
        <end position="86"/>
    </location>
</feature>
<dbReference type="FunFam" id="1.25.40.10:FF:000256">
    <property type="entry name" value="Probable pre-mRNA splicing factor prp1"/>
    <property type="match status" value="1"/>
</dbReference>
<dbReference type="Proteomes" id="UP000013776">
    <property type="component" value="Unassembled WGS sequence"/>
</dbReference>
<dbReference type="OrthoDB" id="440128at2759"/>
<evidence type="ECO:0000256" key="1">
    <source>
        <dbReference type="ARBA" id="ARBA00004123"/>
    </source>
</evidence>
<dbReference type="VEuPathDB" id="FungiDB:TAPDE_004514"/>
<dbReference type="Pfam" id="PF23240">
    <property type="entry name" value="HAT_PRP39_N"/>
    <property type="match status" value="1"/>
</dbReference>
<dbReference type="AlphaFoldDB" id="R4XHZ4"/>
<keyword evidence="5" id="KW-0539">Nucleus</keyword>
<proteinExistence type="predicted"/>
<feature type="compositionally biased region" description="Low complexity" evidence="6">
    <location>
        <begin position="62"/>
        <end position="73"/>
    </location>
</feature>
<evidence type="ECO:0000259" key="8">
    <source>
        <dbReference type="Pfam" id="PF06424"/>
    </source>
</evidence>
<evidence type="ECO:0000313" key="9">
    <source>
        <dbReference type="EMBL" id="CCG84124.1"/>
    </source>
</evidence>
<dbReference type="PANTHER" id="PTHR11246">
    <property type="entry name" value="PRE-MRNA SPLICING FACTOR"/>
    <property type="match status" value="1"/>
</dbReference>
<dbReference type="PANTHER" id="PTHR11246:SF1">
    <property type="entry name" value="PRE-MRNA-PROCESSING FACTOR 6"/>
    <property type="match status" value="1"/>
</dbReference>